<organism evidence="3 4">
    <name type="scientific">Donghicola mangrovi</name>
    <dbReference type="NCBI Taxonomy" id="2729614"/>
    <lineage>
        <taxon>Bacteria</taxon>
        <taxon>Pseudomonadati</taxon>
        <taxon>Pseudomonadota</taxon>
        <taxon>Alphaproteobacteria</taxon>
        <taxon>Rhodobacterales</taxon>
        <taxon>Roseobacteraceae</taxon>
        <taxon>Donghicola</taxon>
    </lineage>
</organism>
<dbReference type="InterPro" id="IPR012341">
    <property type="entry name" value="6hp_glycosidase-like_sf"/>
</dbReference>
<evidence type="ECO:0000313" key="3">
    <source>
        <dbReference type="EMBL" id="NVO24056.1"/>
    </source>
</evidence>
<protein>
    <submittedName>
        <fullName evidence="3">AGE family epimerase/isomerase</fullName>
    </submittedName>
</protein>
<dbReference type="InterPro" id="IPR010819">
    <property type="entry name" value="AGE/CE"/>
</dbReference>
<dbReference type="InterPro" id="IPR008928">
    <property type="entry name" value="6-hairpin_glycosidase_sf"/>
</dbReference>
<dbReference type="EMBL" id="JABCJE010000005">
    <property type="protein sequence ID" value="NVO24056.1"/>
    <property type="molecule type" value="Genomic_DNA"/>
</dbReference>
<dbReference type="Pfam" id="PF07221">
    <property type="entry name" value="GlcNAc_2-epim"/>
    <property type="match status" value="1"/>
</dbReference>
<dbReference type="AlphaFoldDB" id="A0A850Q4M9"/>
<evidence type="ECO:0000256" key="1">
    <source>
        <dbReference type="ARBA" id="ARBA00008558"/>
    </source>
</evidence>
<comment type="similarity">
    <text evidence="1">Belongs to the N-acylglucosamine 2-epimerase family.</text>
</comment>
<proteinExistence type="inferred from homology"/>
<evidence type="ECO:0000256" key="2">
    <source>
        <dbReference type="ARBA" id="ARBA00023235"/>
    </source>
</evidence>
<keyword evidence="2 3" id="KW-0413">Isomerase</keyword>
<reference evidence="3 4" key="1">
    <citation type="submission" date="2020-04" db="EMBL/GenBank/DDBJ databases">
        <title>Donghicola sp., a member of the Rhodobacteraceae family isolated from mangrove forest in Thailand.</title>
        <authorList>
            <person name="Charoenyingcharoen P."/>
            <person name="Yukphan P."/>
        </authorList>
    </citation>
    <scope>NUCLEOTIDE SEQUENCE [LARGE SCALE GENOMIC DNA]</scope>
    <source>
        <strain evidence="3 4">B5-SW-15</strain>
    </source>
</reference>
<dbReference type="SUPFAM" id="SSF48208">
    <property type="entry name" value="Six-hairpin glycosidases"/>
    <property type="match status" value="1"/>
</dbReference>
<sequence>MTHPAPGLEVTGYWMKTEEHRNWLRTEAQRQFDFFRPSVRKGGGFHVLGYDGAPLPSTLQELHSTTRLVHSYAMGHLAGQADCQPIIDQGMAYLWKAHRDEDYGGYVWGVNDGEIADGRKLAYGHVFVLLAGASAKMAGHPDADRLIEDATSVLDFHFWQEDHGLLLDEWTRDWTPFSKYRGMNANMHGVEALLAAYEATGRDLYLTRAGRILAFFMRTIAGAECWRIPEHYTAQWQIDRDYSGDPMFRPAGTTPGHSLEWARLLLQHWDLVGRPDDGTLEIARNVVAQALKDGWDQDRGGIVYTLDWQGKPAIADRYWWPVTEAIGVLASVIKADPTAQDEEWYRRLWQFADAHFIDHTRGGWYPEIDAQGQPTTTQFAGKPDIYHSLQAALFPLAGGLSRYGATFAANPLW</sequence>
<gene>
    <name evidence="3" type="ORF">HJ536_11880</name>
</gene>
<dbReference type="Proteomes" id="UP000592216">
    <property type="component" value="Unassembled WGS sequence"/>
</dbReference>
<evidence type="ECO:0000313" key="4">
    <source>
        <dbReference type="Proteomes" id="UP000592216"/>
    </source>
</evidence>
<dbReference type="Gene3D" id="1.50.10.10">
    <property type="match status" value="1"/>
</dbReference>
<comment type="caution">
    <text evidence="3">The sequence shown here is derived from an EMBL/GenBank/DDBJ whole genome shotgun (WGS) entry which is preliminary data.</text>
</comment>
<dbReference type="PANTHER" id="PTHR15108">
    <property type="entry name" value="N-ACYLGLUCOSAMINE-2-EPIMERASE"/>
    <property type="match status" value="1"/>
</dbReference>
<name>A0A850Q4M9_9RHOB</name>
<dbReference type="GO" id="GO:0016853">
    <property type="term" value="F:isomerase activity"/>
    <property type="evidence" value="ECO:0007669"/>
    <property type="project" value="UniProtKB-KW"/>
</dbReference>
<dbReference type="GO" id="GO:0005975">
    <property type="term" value="P:carbohydrate metabolic process"/>
    <property type="evidence" value="ECO:0007669"/>
    <property type="project" value="InterPro"/>
</dbReference>
<dbReference type="RefSeq" id="WP_177157875.1">
    <property type="nucleotide sequence ID" value="NZ_JABCJE010000005.1"/>
</dbReference>
<accession>A0A850Q4M9</accession>